<evidence type="ECO:0000313" key="3">
    <source>
        <dbReference type="Proteomes" id="UP000279994"/>
    </source>
</evidence>
<feature type="transmembrane region" description="Helical" evidence="1">
    <location>
        <begin position="33"/>
        <end position="55"/>
    </location>
</feature>
<sequence length="110" mass="11827">MSASLSELLIFSFLLPIGLWGVVQAFRRDRSWIAGSLVFVAGCLFSIVTNLRGYALMGGGDYGIDHRVARTPATAGDVLLAVAVALVPVGLWLGLRARSRSRDRGRGPNR</sequence>
<organism evidence="2 3">
    <name type="scientific">Nocardioides pocheonensis</name>
    <dbReference type="NCBI Taxonomy" id="661485"/>
    <lineage>
        <taxon>Bacteria</taxon>
        <taxon>Bacillati</taxon>
        <taxon>Actinomycetota</taxon>
        <taxon>Actinomycetes</taxon>
        <taxon>Propionibacteriales</taxon>
        <taxon>Nocardioidaceae</taxon>
        <taxon>Nocardioides</taxon>
    </lineage>
</organism>
<name>A0A3N0GYB4_9ACTN</name>
<protein>
    <submittedName>
        <fullName evidence="2">Uncharacterized protein</fullName>
    </submittedName>
</protein>
<keyword evidence="3" id="KW-1185">Reference proteome</keyword>
<keyword evidence="1" id="KW-1133">Transmembrane helix</keyword>
<dbReference type="AlphaFoldDB" id="A0A3N0GYB4"/>
<keyword evidence="1" id="KW-0472">Membrane</keyword>
<gene>
    <name evidence="2" type="ORF">EFL26_01300</name>
</gene>
<dbReference type="RefSeq" id="WP_123221073.1">
    <property type="nucleotide sequence ID" value="NZ_RJSF01000003.1"/>
</dbReference>
<evidence type="ECO:0000313" key="2">
    <source>
        <dbReference type="EMBL" id="RNM17453.1"/>
    </source>
</evidence>
<feature type="transmembrane region" description="Helical" evidence="1">
    <location>
        <begin position="75"/>
        <end position="95"/>
    </location>
</feature>
<dbReference type="Proteomes" id="UP000279994">
    <property type="component" value="Unassembled WGS sequence"/>
</dbReference>
<reference evidence="2 3" key="1">
    <citation type="submission" date="2018-11" db="EMBL/GenBank/DDBJ databases">
        <authorList>
            <person name="Li F."/>
        </authorList>
    </citation>
    <scope>NUCLEOTIDE SEQUENCE [LARGE SCALE GENOMIC DNA]</scope>
    <source>
        <strain evidence="2 3">Gsoil 818</strain>
    </source>
</reference>
<accession>A0A3N0GYB4</accession>
<evidence type="ECO:0000256" key="1">
    <source>
        <dbReference type="SAM" id="Phobius"/>
    </source>
</evidence>
<proteinExistence type="predicted"/>
<keyword evidence="1" id="KW-0812">Transmembrane</keyword>
<feature type="transmembrane region" description="Helical" evidence="1">
    <location>
        <begin position="6"/>
        <end position="26"/>
    </location>
</feature>
<comment type="caution">
    <text evidence="2">The sequence shown here is derived from an EMBL/GenBank/DDBJ whole genome shotgun (WGS) entry which is preliminary data.</text>
</comment>
<dbReference type="EMBL" id="RJSF01000003">
    <property type="protein sequence ID" value="RNM17453.1"/>
    <property type="molecule type" value="Genomic_DNA"/>
</dbReference>